<evidence type="ECO:0000313" key="7">
    <source>
        <dbReference type="EMBL" id="KAF4655156.1"/>
    </source>
</evidence>
<dbReference type="Proteomes" id="UP000572268">
    <property type="component" value="Unassembled WGS sequence"/>
</dbReference>
<evidence type="ECO:0000256" key="1">
    <source>
        <dbReference type="ARBA" id="ARBA00004141"/>
    </source>
</evidence>
<feature type="transmembrane region" description="Helical" evidence="5">
    <location>
        <begin position="212"/>
        <end position="231"/>
    </location>
</feature>
<feature type="transmembrane region" description="Helical" evidence="5">
    <location>
        <begin position="96"/>
        <end position="116"/>
    </location>
</feature>
<organism evidence="6 8">
    <name type="scientific">Perkinsus olseni</name>
    <name type="common">Perkinsus atlanticus</name>
    <dbReference type="NCBI Taxonomy" id="32597"/>
    <lineage>
        <taxon>Eukaryota</taxon>
        <taxon>Sar</taxon>
        <taxon>Alveolata</taxon>
        <taxon>Perkinsozoa</taxon>
        <taxon>Perkinsea</taxon>
        <taxon>Perkinsida</taxon>
        <taxon>Perkinsidae</taxon>
        <taxon>Perkinsus</taxon>
    </lineage>
</organism>
<dbReference type="GO" id="GO:0016236">
    <property type="term" value="P:macroautophagy"/>
    <property type="evidence" value="ECO:0007669"/>
    <property type="project" value="TreeGrafter"/>
</dbReference>
<feature type="transmembrane region" description="Helical" evidence="5">
    <location>
        <begin position="52"/>
        <end position="84"/>
    </location>
</feature>
<dbReference type="GO" id="GO:0016020">
    <property type="term" value="C:membrane"/>
    <property type="evidence" value="ECO:0007669"/>
    <property type="project" value="UniProtKB-SubCell"/>
</dbReference>
<evidence type="ECO:0000256" key="4">
    <source>
        <dbReference type="ARBA" id="ARBA00023136"/>
    </source>
</evidence>
<accession>A0A7J6L2T1</accession>
<dbReference type="Pfam" id="PF07264">
    <property type="entry name" value="EI24"/>
    <property type="match status" value="1"/>
</dbReference>
<dbReference type="EMBL" id="JABANN010000662">
    <property type="protein sequence ID" value="KAF4655156.1"/>
    <property type="molecule type" value="Genomic_DNA"/>
</dbReference>
<proteinExistence type="predicted"/>
<dbReference type="Proteomes" id="UP000570595">
    <property type="component" value="Unassembled WGS sequence"/>
</dbReference>
<feature type="transmembrane region" description="Helical" evidence="5">
    <location>
        <begin position="179"/>
        <end position="200"/>
    </location>
</feature>
<protein>
    <submittedName>
        <fullName evidence="6">Etoposide induced 2.4 mRNA</fullName>
    </submittedName>
</protein>
<evidence type="ECO:0000256" key="3">
    <source>
        <dbReference type="ARBA" id="ARBA00022989"/>
    </source>
</evidence>
<keyword evidence="2 5" id="KW-0812">Transmembrane</keyword>
<evidence type="ECO:0000256" key="2">
    <source>
        <dbReference type="ARBA" id="ARBA00022692"/>
    </source>
</evidence>
<gene>
    <name evidence="6" type="primary">EI24</name>
    <name evidence="7" type="ORF">FOL46_008374</name>
    <name evidence="6" type="ORF">FOZ61_009284</name>
</gene>
<dbReference type="InterPro" id="IPR059112">
    <property type="entry name" value="CysZ/EI24"/>
</dbReference>
<dbReference type="PANTHER" id="PTHR21389">
    <property type="entry name" value="P53 INDUCED PROTEIN"/>
    <property type="match status" value="1"/>
</dbReference>
<dbReference type="GO" id="GO:0005783">
    <property type="term" value="C:endoplasmic reticulum"/>
    <property type="evidence" value="ECO:0007669"/>
    <property type="project" value="TreeGrafter"/>
</dbReference>
<evidence type="ECO:0000313" key="6">
    <source>
        <dbReference type="EMBL" id="KAF4652966.1"/>
    </source>
</evidence>
<dbReference type="PANTHER" id="PTHR21389:SF0">
    <property type="entry name" value="ETOPOSIDE-INDUCED PROTEIN 2.4 HOMOLOG"/>
    <property type="match status" value="1"/>
</dbReference>
<sequence>MGPLLSFSEYVQSAGREVWTLALLGLKDAIRMDLCLIFLFKSPTIRVRWLQCFILNGVIFLGSVAVFRLVVNPLLMVVVGWISGFEEQSMQKWTEALYFLHLFTWIVPVYSLSYLLNIAWHQDIANETFAIFSPSDPRVKTTLTSRIVDALMRNLLNIIFALQTWLLSFVPYIGTFLNLVSMCLLISTYSFEYRWVYLGWESHVRLRFIERHWAYFIGFGLPSTVLCSVFPRFIDNGIFSMLFPICIMTAVAARPRGMTTLGKIPIFVLVEGVTGFLIRTMDEKKLKRFRPRAKPRLKET</sequence>
<dbReference type="OrthoDB" id="266518at2759"/>
<keyword evidence="3 5" id="KW-1133">Transmembrane helix</keyword>
<reference evidence="8 9" key="1">
    <citation type="submission" date="2020-04" db="EMBL/GenBank/DDBJ databases">
        <title>Perkinsus olseni comparative genomics.</title>
        <authorList>
            <person name="Bogema D.R."/>
        </authorList>
    </citation>
    <scope>NUCLEOTIDE SEQUENCE [LARGE SCALE GENOMIC DNA]</scope>
    <source>
        <strain evidence="6">ATCC PRA-179</strain>
        <strain evidence="7">ATCC PRA-31</strain>
    </source>
</reference>
<name>A0A7J6L2T1_PEROL</name>
<comment type="subcellular location">
    <subcellularLocation>
        <location evidence="1">Membrane</location>
        <topology evidence="1">Multi-pass membrane protein</topology>
    </subcellularLocation>
</comment>
<dbReference type="EMBL" id="JABAHT010000667">
    <property type="protein sequence ID" value="KAF4652966.1"/>
    <property type="molecule type" value="Genomic_DNA"/>
</dbReference>
<evidence type="ECO:0000256" key="5">
    <source>
        <dbReference type="SAM" id="Phobius"/>
    </source>
</evidence>
<keyword evidence="4 5" id="KW-0472">Membrane</keyword>
<evidence type="ECO:0000313" key="9">
    <source>
        <dbReference type="Proteomes" id="UP000572268"/>
    </source>
</evidence>
<comment type="caution">
    <text evidence="6">The sequence shown here is derived from an EMBL/GenBank/DDBJ whole genome shotgun (WGS) entry which is preliminary data.</text>
</comment>
<dbReference type="AlphaFoldDB" id="A0A7J6L2T1"/>
<evidence type="ECO:0000313" key="8">
    <source>
        <dbReference type="Proteomes" id="UP000570595"/>
    </source>
</evidence>